<name>A0LQP1_SYNFM</name>
<proteinExistence type="predicted"/>
<dbReference type="OrthoDB" id="9790106at2"/>
<evidence type="ECO:0000259" key="2">
    <source>
        <dbReference type="Pfam" id="PF14371"/>
    </source>
</evidence>
<dbReference type="Pfam" id="PF14371">
    <property type="entry name" value="DUF4412"/>
    <property type="match status" value="1"/>
</dbReference>
<dbReference type="eggNOG" id="COG3026">
    <property type="taxonomic scope" value="Bacteria"/>
</dbReference>
<dbReference type="InterPro" id="IPR025524">
    <property type="entry name" value="DUF4412"/>
</dbReference>
<dbReference type="RefSeq" id="WP_011700856.1">
    <property type="nucleotide sequence ID" value="NC_008554.1"/>
</dbReference>
<evidence type="ECO:0000313" key="4">
    <source>
        <dbReference type="Proteomes" id="UP000001784"/>
    </source>
</evidence>
<gene>
    <name evidence="3" type="ordered locus">Sfum_4078</name>
</gene>
<dbReference type="EMBL" id="CP000478">
    <property type="protein sequence ID" value="ABK19743.1"/>
    <property type="molecule type" value="Genomic_DNA"/>
</dbReference>
<feature type="signal peptide" evidence="1">
    <location>
        <begin position="1"/>
        <end position="30"/>
    </location>
</feature>
<keyword evidence="4" id="KW-1185">Reference proteome</keyword>
<dbReference type="Gene3D" id="2.50.20.10">
    <property type="entry name" value="Lipoprotein localisation LolA/LolB/LppX"/>
    <property type="match status" value="1"/>
</dbReference>
<dbReference type="InParanoid" id="A0LQP1"/>
<reference evidence="3 4" key="1">
    <citation type="submission" date="2006-10" db="EMBL/GenBank/DDBJ databases">
        <title>Complete sequence of Syntrophobacter fumaroxidans MPOB.</title>
        <authorList>
            <consortium name="US DOE Joint Genome Institute"/>
            <person name="Copeland A."/>
            <person name="Lucas S."/>
            <person name="Lapidus A."/>
            <person name="Barry K."/>
            <person name="Detter J.C."/>
            <person name="Glavina del Rio T."/>
            <person name="Hammon N."/>
            <person name="Israni S."/>
            <person name="Pitluck S."/>
            <person name="Goltsman E.G."/>
            <person name="Martinez M."/>
            <person name="Schmutz J."/>
            <person name="Larimer F."/>
            <person name="Land M."/>
            <person name="Hauser L."/>
            <person name="Kyrpides N."/>
            <person name="Kim E."/>
            <person name="Boone D.R."/>
            <person name="Brockman F."/>
            <person name="Culley D."/>
            <person name="Ferry J."/>
            <person name="Gunsalus R."/>
            <person name="McInerney M.J."/>
            <person name="Morrison M."/>
            <person name="Plugge C."/>
            <person name="Rohlin L."/>
            <person name="Scholten J."/>
            <person name="Sieber J."/>
            <person name="Stams A.J.M."/>
            <person name="Worm P."/>
            <person name="Henstra A.M."/>
            <person name="Richardson P."/>
        </authorList>
    </citation>
    <scope>NUCLEOTIDE SEQUENCE [LARGE SCALE GENOMIC DNA]</scope>
    <source>
        <strain evidence="4">DSM 10017 / MPOB</strain>
    </source>
</reference>
<dbReference type="Proteomes" id="UP000001784">
    <property type="component" value="Chromosome"/>
</dbReference>
<dbReference type="AlphaFoldDB" id="A0LQP1"/>
<accession>A0LQP1</accession>
<feature type="chain" id="PRO_5002626361" description="DUF4412 domain-containing protein" evidence="1">
    <location>
        <begin position="31"/>
        <end position="194"/>
    </location>
</feature>
<sequence length="194" mass="22098">MKNSKLLIPLCLAIAMAFSTALFLPGSCGAVEFSADLVIQPKGEEAMKGKIYVKGDKVRQEILEEGDNQIMIIRPDKKVTWMISPDEKTYMEMPYQAEDKTFEEWTENKEKNSKLIGEETISGIQTNKYENIEDGEKTYFWISKKFPFPIKVEDAEITMEYKNIKEGQVDAALFELPAGYEKMSMPTLPGKSEE</sequence>
<dbReference type="HOGENOM" id="CLU_108058_0_0_7"/>
<keyword evidence="1" id="KW-0732">Signal</keyword>
<protein>
    <recommendedName>
        <fullName evidence="2">DUF4412 domain-containing protein</fullName>
    </recommendedName>
</protein>
<organism evidence="3 4">
    <name type="scientific">Syntrophobacter fumaroxidans (strain DSM 10017 / MPOB)</name>
    <dbReference type="NCBI Taxonomy" id="335543"/>
    <lineage>
        <taxon>Bacteria</taxon>
        <taxon>Pseudomonadati</taxon>
        <taxon>Thermodesulfobacteriota</taxon>
        <taxon>Syntrophobacteria</taxon>
        <taxon>Syntrophobacterales</taxon>
        <taxon>Syntrophobacteraceae</taxon>
        <taxon>Syntrophobacter</taxon>
    </lineage>
</organism>
<dbReference type="KEGG" id="sfu:Sfum_4078"/>
<evidence type="ECO:0000313" key="3">
    <source>
        <dbReference type="EMBL" id="ABK19743.1"/>
    </source>
</evidence>
<feature type="domain" description="DUF4412" evidence="2">
    <location>
        <begin position="39"/>
        <end position="145"/>
    </location>
</feature>
<evidence type="ECO:0000256" key="1">
    <source>
        <dbReference type="SAM" id="SignalP"/>
    </source>
</evidence>